<dbReference type="GeneID" id="19335360"/>
<evidence type="ECO:0000256" key="1">
    <source>
        <dbReference type="SAM" id="MobiDB-lite"/>
    </source>
</evidence>
<dbReference type="VEuPathDB" id="FungiDB:MYCFIDRAFT_193882"/>
<evidence type="ECO:0000313" key="3">
    <source>
        <dbReference type="Proteomes" id="UP000016932"/>
    </source>
</evidence>
<dbReference type="KEGG" id="pfj:MYCFIDRAFT_193882"/>
<evidence type="ECO:0000313" key="2">
    <source>
        <dbReference type="EMBL" id="EME85622.1"/>
    </source>
</evidence>
<feature type="region of interest" description="Disordered" evidence="1">
    <location>
        <begin position="1"/>
        <end position="64"/>
    </location>
</feature>
<name>M3B8G9_PSEFD</name>
<sequence>MLAPSGDADVRIPALSPQPTSVPQLQPRAQPGSRPTPDSRQKAKTTTARKHGQMPEDPHAYTGEDYKDIADAELLNGSIHTDKIFGDFAGRIAKACGSDKKIQQKINSLRVNTEGQQALKSKNWFTKRLSLWYERKASDSNGEFTKSEFEAKFLEERYGRPVPSVRLNNQGQYKPGAKLSAQTLAKRNSSASADGASDEGEFPAEMASRKKRSFRK</sequence>
<keyword evidence="3" id="KW-1185">Reference proteome</keyword>
<organism evidence="2 3">
    <name type="scientific">Pseudocercospora fijiensis (strain CIRAD86)</name>
    <name type="common">Black leaf streak disease fungus</name>
    <name type="synonym">Mycosphaerella fijiensis</name>
    <dbReference type="NCBI Taxonomy" id="383855"/>
    <lineage>
        <taxon>Eukaryota</taxon>
        <taxon>Fungi</taxon>
        <taxon>Dikarya</taxon>
        <taxon>Ascomycota</taxon>
        <taxon>Pezizomycotina</taxon>
        <taxon>Dothideomycetes</taxon>
        <taxon>Dothideomycetidae</taxon>
        <taxon>Mycosphaerellales</taxon>
        <taxon>Mycosphaerellaceae</taxon>
        <taxon>Pseudocercospora</taxon>
    </lineage>
</organism>
<dbReference type="EMBL" id="KB446556">
    <property type="protein sequence ID" value="EME85622.1"/>
    <property type="molecule type" value="Genomic_DNA"/>
</dbReference>
<dbReference type="RefSeq" id="XP_007923173.1">
    <property type="nucleotide sequence ID" value="XM_007924982.1"/>
</dbReference>
<feature type="region of interest" description="Disordered" evidence="1">
    <location>
        <begin position="164"/>
        <end position="216"/>
    </location>
</feature>
<proteinExistence type="predicted"/>
<feature type="compositionally biased region" description="Basic and acidic residues" evidence="1">
    <location>
        <begin position="53"/>
        <end position="64"/>
    </location>
</feature>
<dbReference type="AlphaFoldDB" id="M3B8G9"/>
<gene>
    <name evidence="2" type="ORF">MYCFIDRAFT_193882</name>
</gene>
<dbReference type="OrthoDB" id="10402964at2759"/>
<dbReference type="HOGENOM" id="CLU_1278106_0_0_1"/>
<accession>M3B8G9</accession>
<dbReference type="Proteomes" id="UP000016932">
    <property type="component" value="Unassembled WGS sequence"/>
</dbReference>
<reference evidence="2 3" key="1">
    <citation type="journal article" date="2012" name="PLoS Pathog.">
        <title>Diverse lifestyles and strategies of plant pathogenesis encoded in the genomes of eighteen Dothideomycetes fungi.</title>
        <authorList>
            <person name="Ohm R.A."/>
            <person name="Feau N."/>
            <person name="Henrissat B."/>
            <person name="Schoch C.L."/>
            <person name="Horwitz B.A."/>
            <person name="Barry K.W."/>
            <person name="Condon B.J."/>
            <person name="Copeland A.C."/>
            <person name="Dhillon B."/>
            <person name="Glaser F."/>
            <person name="Hesse C.N."/>
            <person name="Kosti I."/>
            <person name="LaButti K."/>
            <person name="Lindquist E.A."/>
            <person name="Lucas S."/>
            <person name="Salamov A.A."/>
            <person name="Bradshaw R.E."/>
            <person name="Ciuffetti L."/>
            <person name="Hamelin R.C."/>
            <person name="Kema G.H.J."/>
            <person name="Lawrence C."/>
            <person name="Scott J.A."/>
            <person name="Spatafora J.W."/>
            <person name="Turgeon B.G."/>
            <person name="de Wit P.J.G.M."/>
            <person name="Zhong S."/>
            <person name="Goodwin S.B."/>
            <person name="Grigoriev I.V."/>
        </authorList>
    </citation>
    <scope>NUCLEOTIDE SEQUENCE [LARGE SCALE GENOMIC DNA]</scope>
    <source>
        <strain evidence="2 3">CIRAD86</strain>
    </source>
</reference>
<protein>
    <submittedName>
        <fullName evidence="2">Uncharacterized protein</fullName>
    </submittedName>
</protein>